<dbReference type="RefSeq" id="WP_083031177.1">
    <property type="nucleotide sequence ID" value="NZ_AP022618.1"/>
</dbReference>
<evidence type="ECO:0000256" key="2">
    <source>
        <dbReference type="SAM" id="SignalP"/>
    </source>
</evidence>
<evidence type="ECO:0000256" key="1">
    <source>
        <dbReference type="SAM" id="MobiDB-lite"/>
    </source>
</evidence>
<organism evidence="3 4">
    <name type="scientific">Mycolicibacterium insubricum</name>
    <dbReference type="NCBI Taxonomy" id="444597"/>
    <lineage>
        <taxon>Bacteria</taxon>
        <taxon>Bacillati</taxon>
        <taxon>Actinomycetota</taxon>
        <taxon>Actinomycetes</taxon>
        <taxon>Mycobacteriales</taxon>
        <taxon>Mycobacteriaceae</taxon>
        <taxon>Mycolicibacterium</taxon>
    </lineage>
</organism>
<dbReference type="STRING" id="444597.BST26_11825"/>
<dbReference type="Proteomes" id="UP000192801">
    <property type="component" value="Unassembled WGS sequence"/>
</dbReference>
<gene>
    <name evidence="3" type="ORF">BST26_11825</name>
</gene>
<accession>A0A1X0DE81</accession>
<comment type="caution">
    <text evidence="3">The sequence shown here is derived from an EMBL/GenBank/DDBJ whole genome shotgun (WGS) entry which is preliminary data.</text>
</comment>
<reference evidence="3 4" key="1">
    <citation type="submission" date="2016-12" db="EMBL/GenBank/DDBJ databases">
        <title>The new phylogeny of genus Mycobacterium.</title>
        <authorList>
            <person name="Tortoli E."/>
            <person name="Trovato A."/>
            <person name="Cirillo D.M."/>
        </authorList>
    </citation>
    <scope>NUCLEOTIDE SEQUENCE [LARGE SCALE GENOMIC DNA]</scope>
    <source>
        <strain evidence="3 4">DSM 45130</strain>
    </source>
</reference>
<protein>
    <submittedName>
        <fullName evidence="3">Uncharacterized protein</fullName>
    </submittedName>
</protein>
<dbReference type="AlphaFoldDB" id="A0A1X0DE81"/>
<sequence length="199" mass="19689">MRKPLAALAALAGIGMLAAPTAGADPTPSVPGDPTGPIYNPPGYIGYYPGAYGFQSIWSLTPPSRFVDGGNTGARSNADPEASGTGMPGDRLGVQDNRAVVKGIGPSSQVRGVRTGKAVPSSAQEDNAGGVLPGATAATGQADPVTGQPLALENPDPAAQAAPGAAPQAPPPGPESQQPGAGPLAAPGVSDWWTIRARR</sequence>
<keyword evidence="2" id="KW-0732">Signal</keyword>
<name>A0A1X0DE81_9MYCO</name>
<dbReference type="OrthoDB" id="4762640at2"/>
<evidence type="ECO:0000313" key="4">
    <source>
        <dbReference type="Proteomes" id="UP000192801"/>
    </source>
</evidence>
<dbReference type="EMBL" id="MVHS01000025">
    <property type="protein sequence ID" value="ORA70110.1"/>
    <property type="molecule type" value="Genomic_DNA"/>
</dbReference>
<feature type="region of interest" description="Disordered" evidence="1">
    <location>
        <begin position="68"/>
        <end position="199"/>
    </location>
</feature>
<keyword evidence="4" id="KW-1185">Reference proteome</keyword>
<evidence type="ECO:0000313" key="3">
    <source>
        <dbReference type="EMBL" id="ORA70110.1"/>
    </source>
</evidence>
<proteinExistence type="predicted"/>
<feature type="compositionally biased region" description="Low complexity" evidence="1">
    <location>
        <begin position="155"/>
        <end position="167"/>
    </location>
</feature>
<feature type="chain" id="PRO_5043949349" evidence="2">
    <location>
        <begin position="25"/>
        <end position="199"/>
    </location>
</feature>
<feature type="signal peptide" evidence="2">
    <location>
        <begin position="1"/>
        <end position="24"/>
    </location>
</feature>